<dbReference type="Pfam" id="PF14478">
    <property type="entry name" value="DUF4430"/>
    <property type="match status" value="1"/>
</dbReference>
<feature type="chain" id="PRO_5040267225" description="Transcobalamin-like C-terminal domain-containing protein" evidence="1">
    <location>
        <begin position="21"/>
        <end position="230"/>
    </location>
</feature>
<accession>A0A9P3PSE8</accession>
<evidence type="ECO:0000256" key="1">
    <source>
        <dbReference type="SAM" id="SignalP"/>
    </source>
</evidence>
<evidence type="ECO:0000313" key="3">
    <source>
        <dbReference type="EMBL" id="GLB40728.1"/>
    </source>
</evidence>
<keyword evidence="4" id="KW-1185">Reference proteome</keyword>
<feature type="domain" description="Transcobalamin-like C-terminal" evidence="2">
    <location>
        <begin position="79"/>
        <end position="149"/>
    </location>
</feature>
<dbReference type="Gene3D" id="2.170.130.30">
    <property type="match status" value="1"/>
</dbReference>
<gene>
    <name evidence="3" type="ORF">LshimejAT787_0805990</name>
</gene>
<reference evidence="3" key="1">
    <citation type="submission" date="2022-07" db="EMBL/GenBank/DDBJ databases">
        <title>The genome of Lyophyllum shimeji provides insight into the initial evolution of ectomycorrhizal fungal genome.</title>
        <authorList>
            <person name="Kobayashi Y."/>
            <person name="Shibata T."/>
            <person name="Hirakawa H."/>
            <person name="Shigenobu S."/>
            <person name="Nishiyama T."/>
            <person name="Yamada A."/>
            <person name="Hasebe M."/>
            <person name="Kawaguchi M."/>
        </authorList>
    </citation>
    <scope>NUCLEOTIDE SEQUENCE</scope>
    <source>
        <strain evidence="3">AT787</strain>
    </source>
</reference>
<protein>
    <recommendedName>
        <fullName evidence="2">Transcobalamin-like C-terminal domain-containing protein</fullName>
    </recommendedName>
</protein>
<keyword evidence="1" id="KW-0732">Signal</keyword>
<evidence type="ECO:0000259" key="2">
    <source>
        <dbReference type="Pfam" id="PF14478"/>
    </source>
</evidence>
<dbReference type="AlphaFoldDB" id="A0A9P3PSE8"/>
<feature type="signal peptide" evidence="1">
    <location>
        <begin position="1"/>
        <end position="20"/>
    </location>
</feature>
<name>A0A9P3PSE8_LYOSH</name>
<dbReference type="EMBL" id="BRPK01000008">
    <property type="protein sequence ID" value="GLB40728.1"/>
    <property type="molecule type" value="Genomic_DNA"/>
</dbReference>
<sequence length="230" mass="24851">MVGKTLALAVCWLLAPLTLALPDSNRGTVVNLRIEGDTTTIFEGRIFTRGHDVETASGGEHHCDGTNLGANPAPGPTATSALDDAAKREGFDWDGNYFSQFDDYLVSTVDGVTQTTNEFWGLFVNYKFAEVGGCQQRVEFRDEVLWAFGAFDEPLLKLSGAHLVHVGQPVTLTVTDGRNGTPVAGAEVQGETSDADGRVVVTFNTARRKEFKAEKANALRSSRFQIVVVP</sequence>
<evidence type="ECO:0000313" key="4">
    <source>
        <dbReference type="Proteomes" id="UP001063166"/>
    </source>
</evidence>
<dbReference type="OrthoDB" id="10007757at2759"/>
<proteinExistence type="predicted"/>
<organism evidence="3 4">
    <name type="scientific">Lyophyllum shimeji</name>
    <name type="common">Hon-shimeji</name>
    <name type="synonym">Tricholoma shimeji</name>
    <dbReference type="NCBI Taxonomy" id="47721"/>
    <lineage>
        <taxon>Eukaryota</taxon>
        <taxon>Fungi</taxon>
        <taxon>Dikarya</taxon>
        <taxon>Basidiomycota</taxon>
        <taxon>Agaricomycotina</taxon>
        <taxon>Agaricomycetes</taxon>
        <taxon>Agaricomycetidae</taxon>
        <taxon>Agaricales</taxon>
        <taxon>Tricholomatineae</taxon>
        <taxon>Lyophyllaceae</taxon>
        <taxon>Lyophyllum</taxon>
    </lineage>
</organism>
<dbReference type="InterPro" id="IPR027954">
    <property type="entry name" value="Transcobalamin-like_C"/>
</dbReference>
<dbReference type="Proteomes" id="UP001063166">
    <property type="component" value="Unassembled WGS sequence"/>
</dbReference>
<comment type="caution">
    <text evidence="3">The sequence shown here is derived from an EMBL/GenBank/DDBJ whole genome shotgun (WGS) entry which is preliminary data.</text>
</comment>